<dbReference type="AlphaFoldDB" id="A0A0C1UHV4"/>
<accession>A0A0C1UHV4</accession>
<evidence type="ECO:0000259" key="1">
    <source>
        <dbReference type="Pfam" id="PF03102"/>
    </source>
</evidence>
<dbReference type="PANTHER" id="PTHR42966">
    <property type="entry name" value="N-ACETYLNEURAMINATE SYNTHASE"/>
    <property type="match status" value="1"/>
</dbReference>
<dbReference type="GO" id="GO:0016051">
    <property type="term" value="P:carbohydrate biosynthetic process"/>
    <property type="evidence" value="ECO:0007669"/>
    <property type="project" value="InterPro"/>
</dbReference>
<dbReference type="SUPFAM" id="SSF51569">
    <property type="entry name" value="Aldolase"/>
    <property type="match status" value="1"/>
</dbReference>
<comment type="caution">
    <text evidence="2">The sequence shown here is derived from an EMBL/GenBank/DDBJ whole genome shotgun (WGS) entry which is preliminary data.</text>
</comment>
<dbReference type="GO" id="GO:0047444">
    <property type="term" value="F:N-acylneuraminate-9-phosphate synthase activity"/>
    <property type="evidence" value="ECO:0007669"/>
    <property type="project" value="TreeGrafter"/>
</dbReference>
<protein>
    <submittedName>
        <fullName evidence="2">NeuB family protein</fullName>
    </submittedName>
</protein>
<proteinExistence type="predicted"/>
<evidence type="ECO:0000313" key="2">
    <source>
        <dbReference type="EMBL" id="KIE46940.1"/>
    </source>
</evidence>
<dbReference type="Pfam" id="PF03102">
    <property type="entry name" value="NeuB"/>
    <property type="match status" value="1"/>
</dbReference>
<dbReference type="InterPro" id="IPR051690">
    <property type="entry name" value="PseI-like"/>
</dbReference>
<evidence type="ECO:0000313" key="3">
    <source>
        <dbReference type="Proteomes" id="UP000031366"/>
    </source>
</evidence>
<dbReference type="InterPro" id="IPR013132">
    <property type="entry name" value="PseI/NeuA/B-like_N"/>
</dbReference>
<name>A0A0C1UHV4_9CLOT</name>
<dbReference type="PANTHER" id="PTHR42966:SF2">
    <property type="entry name" value="PSEUDAMINIC ACID SYNTHASE"/>
    <property type="match status" value="1"/>
</dbReference>
<keyword evidence="3" id="KW-1185">Reference proteome</keyword>
<dbReference type="InterPro" id="IPR013785">
    <property type="entry name" value="Aldolase_TIM"/>
</dbReference>
<dbReference type="Gene3D" id="3.20.20.70">
    <property type="entry name" value="Aldolase class I"/>
    <property type="match status" value="1"/>
</dbReference>
<dbReference type="Proteomes" id="UP000031366">
    <property type="component" value="Unassembled WGS sequence"/>
</dbReference>
<sequence>MLIKLLFEITDILLIEYVAEKNKPIILSTGIATLGEIEEAIKVIKSKDNCQIIILKCTSAYPSKPEEINLKSINSLQKSFGVTAGLSDHTLGIEVPIAAVTLGAKIVEKHIILSRSDRGVDSEFSLEPDEFKAMVNGIRNIEKALGQEEYILSERAKESREFARSLFVSEDIKKARYLMRKM</sequence>
<reference evidence="2 3" key="1">
    <citation type="journal article" date="2015" name="Infect. Genet. Evol.">
        <title>Genomic sequences of six botulinum neurotoxin-producing strains representing three clostridial species illustrate the mobility and diversity of botulinum neurotoxin genes.</title>
        <authorList>
            <person name="Smith T.J."/>
            <person name="Hill K.K."/>
            <person name="Xie G."/>
            <person name="Foley B.T."/>
            <person name="Williamson C.H."/>
            <person name="Foster J.T."/>
            <person name="Johnson S.L."/>
            <person name="Chertkov O."/>
            <person name="Teshima H."/>
            <person name="Gibbons H.S."/>
            <person name="Johnsky L.A."/>
            <person name="Karavis M.A."/>
            <person name="Smith L.A."/>
        </authorList>
    </citation>
    <scope>NUCLEOTIDE SEQUENCE [LARGE SCALE GENOMIC DNA]</scope>
    <source>
        <strain evidence="2 3">CDC 2741</strain>
    </source>
</reference>
<feature type="domain" description="PseI/NeuA/B-like" evidence="1">
    <location>
        <begin position="7"/>
        <end position="149"/>
    </location>
</feature>
<organism evidence="2 3">
    <name type="scientific">Clostridium argentinense CDC 2741</name>
    <dbReference type="NCBI Taxonomy" id="1418104"/>
    <lineage>
        <taxon>Bacteria</taxon>
        <taxon>Bacillati</taxon>
        <taxon>Bacillota</taxon>
        <taxon>Clostridia</taxon>
        <taxon>Eubacteriales</taxon>
        <taxon>Clostridiaceae</taxon>
        <taxon>Clostridium</taxon>
    </lineage>
</organism>
<gene>
    <name evidence="2" type="ORF">U732_1490</name>
</gene>
<dbReference type="EMBL" id="AYSO01000015">
    <property type="protein sequence ID" value="KIE46940.1"/>
    <property type="molecule type" value="Genomic_DNA"/>
</dbReference>